<dbReference type="RefSeq" id="WP_052071915.1">
    <property type="nucleotide sequence ID" value="NZ_JJMU01000002.1"/>
</dbReference>
<organism evidence="7 8">
    <name type="scientific">Sphingobacterium deserti</name>
    <dbReference type="NCBI Taxonomy" id="1229276"/>
    <lineage>
        <taxon>Bacteria</taxon>
        <taxon>Pseudomonadati</taxon>
        <taxon>Bacteroidota</taxon>
        <taxon>Sphingobacteriia</taxon>
        <taxon>Sphingobacteriales</taxon>
        <taxon>Sphingobacteriaceae</taxon>
        <taxon>Sphingobacterium</taxon>
    </lineage>
</organism>
<feature type="transmembrane region" description="Helical" evidence="6">
    <location>
        <begin position="42"/>
        <end position="68"/>
    </location>
</feature>
<feature type="transmembrane region" description="Helical" evidence="6">
    <location>
        <begin position="309"/>
        <end position="325"/>
    </location>
</feature>
<dbReference type="EMBL" id="JJMU01000002">
    <property type="protein sequence ID" value="KGE16047.1"/>
    <property type="molecule type" value="Genomic_DNA"/>
</dbReference>
<keyword evidence="5 6" id="KW-0472">Membrane</keyword>
<comment type="subcellular location">
    <subcellularLocation>
        <location evidence="1">Cell membrane</location>
        <topology evidence="1">Multi-pass membrane protein</topology>
    </subcellularLocation>
</comment>
<dbReference type="InterPro" id="IPR022791">
    <property type="entry name" value="L-PG_synthase/AglD"/>
</dbReference>
<dbReference type="Proteomes" id="UP000031802">
    <property type="component" value="Unassembled WGS sequence"/>
</dbReference>
<dbReference type="Pfam" id="PF03706">
    <property type="entry name" value="LPG_synthase_TM"/>
    <property type="match status" value="1"/>
</dbReference>
<dbReference type="PANTHER" id="PTHR40277">
    <property type="entry name" value="BLL5419 PROTEIN"/>
    <property type="match status" value="1"/>
</dbReference>
<dbReference type="AlphaFoldDB" id="A0A0B8T3D8"/>
<feature type="transmembrane region" description="Helical" evidence="6">
    <location>
        <begin position="219"/>
        <end position="245"/>
    </location>
</feature>
<evidence type="ECO:0000256" key="6">
    <source>
        <dbReference type="SAM" id="Phobius"/>
    </source>
</evidence>
<feature type="transmembrane region" description="Helical" evidence="6">
    <location>
        <begin position="124"/>
        <end position="148"/>
    </location>
</feature>
<dbReference type="PANTHER" id="PTHR40277:SF1">
    <property type="entry name" value="BLL5419 PROTEIN"/>
    <property type="match status" value="1"/>
</dbReference>
<feature type="transmembrane region" description="Helical" evidence="6">
    <location>
        <begin position="284"/>
        <end position="303"/>
    </location>
</feature>
<accession>A0A0B8T3D8</accession>
<keyword evidence="2" id="KW-1003">Cell membrane</keyword>
<keyword evidence="4 6" id="KW-1133">Transmembrane helix</keyword>
<evidence type="ECO:0000256" key="2">
    <source>
        <dbReference type="ARBA" id="ARBA00022475"/>
    </source>
</evidence>
<reference evidence="7 8" key="2">
    <citation type="journal article" date="2015" name="PLoS ONE">
        <title>Whole-Genome Optical Mapping and Finished Genome Sequence of Sphingobacterium deserti sp. nov., a New Species Isolated from the Western Desert of China.</title>
        <authorList>
            <person name="Teng C."/>
            <person name="Zhou Z."/>
            <person name="Molnar I."/>
            <person name="Li X."/>
            <person name="Tang R."/>
            <person name="Chen M."/>
            <person name="Wang L."/>
            <person name="Su S."/>
            <person name="Zhang W."/>
            <person name="Lin M."/>
        </authorList>
    </citation>
    <scope>NUCLEOTIDE SEQUENCE [LARGE SCALE GENOMIC DNA]</scope>
    <source>
        <strain evidence="8">ACCC05744</strain>
    </source>
</reference>
<feature type="transmembrane region" description="Helical" evidence="6">
    <location>
        <begin position="251"/>
        <end position="272"/>
    </location>
</feature>
<dbReference type="eggNOG" id="COG0392">
    <property type="taxonomic scope" value="Bacteria"/>
</dbReference>
<feature type="transmembrane region" description="Helical" evidence="6">
    <location>
        <begin position="160"/>
        <end position="179"/>
    </location>
</feature>
<dbReference type="GO" id="GO:0005886">
    <property type="term" value="C:plasma membrane"/>
    <property type="evidence" value="ECO:0007669"/>
    <property type="project" value="UniProtKB-SubCell"/>
</dbReference>
<evidence type="ECO:0000256" key="4">
    <source>
        <dbReference type="ARBA" id="ARBA00022989"/>
    </source>
</evidence>
<dbReference type="OrthoDB" id="1016056at2"/>
<sequence>MDSLLRRKKWLKPLIVATILVPLTIFILQTDFKLVWQEMYKIGFRFIFLLVSTFIAYFLATVAWWICLGSERKKISLKQLFIIRQIGETVGLYNPSSVVGGDLLKDELLRPYDIARGQSSSSIVVSRITIVLSQLLLFMIAASWLVLYSHNATPSYIAQGIWALVISLLVIKTAFFYLLHTTLKINADVIEPSFWRRLYQQIRTLIHQSQQFYQQQPKAFWVSYLFSLLHWLVGSLEFFLILLFLGYDVQMMHGVLLDMGVIIVKSLGAFIPGQLGVEELGNKLVLTAIGIQATSIWLTVSILRRSRQLFWLLMGMIFYGFAKKTRSLTLV</sequence>
<keyword evidence="3 6" id="KW-0812">Transmembrane</keyword>
<dbReference type="STRING" id="1229276.DI53_0162"/>
<name>A0A0B8T3D8_9SPHI</name>
<dbReference type="PATRIC" id="fig|1229276.3.peg.168"/>
<gene>
    <name evidence="7" type="ORF">DI53_0162</name>
</gene>
<keyword evidence="8" id="KW-1185">Reference proteome</keyword>
<evidence type="ECO:0000256" key="5">
    <source>
        <dbReference type="ARBA" id="ARBA00023136"/>
    </source>
</evidence>
<evidence type="ECO:0000313" key="8">
    <source>
        <dbReference type="Proteomes" id="UP000031802"/>
    </source>
</evidence>
<feature type="transmembrane region" description="Helical" evidence="6">
    <location>
        <begin position="12"/>
        <end position="30"/>
    </location>
</feature>
<protein>
    <submittedName>
        <fullName evidence="7">Uncharacterized protein</fullName>
    </submittedName>
</protein>
<proteinExistence type="predicted"/>
<evidence type="ECO:0000256" key="3">
    <source>
        <dbReference type="ARBA" id="ARBA00022692"/>
    </source>
</evidence>
<reference evidence="8" key="1">
    <citation type="submission" date="2014-04" db="EMBL/GenBank/DDBJ databases">
        <title>Whole-Genome optical mapping and complete genome sequence of Sphingobacterium deserti sp. nov., a new spaces isolated from desert in the west of China.</title>
        <authorList>
            <person name="Teng C."/>
            <person name="Zhou Z."/>
            <person name="Li X."/>
            <person name="Chen M."/>
            <person name="Lin M."/>
            <person name="Wang L."/>
            <person name="Su S."/>
            <person name="Zhang C."/>
            <person name="Zhang W."/>
        </authorList>
    </citation>
    <scope>NUCLEOTIDE SEQUENCE [LARGE SCALE GENOMIC DNA]</scope>
    <source>
        <strain evidence="8">ACCC05744</strain>
    </source>
</reference>
<evidence type="ECO:0000313" key="7">
    <source>
        <dbReference type="EMBL" id="KGE16047.1"/>
    </source>
</evidence>
<dbReference type="NCBIfam" id="TIGR00374">
    <property type="entry name" value="flippase-like domain"/>
    <property type="match status" value="1"/>
</dbReference>
<evidence type="ECO:0000256" key="1">
    <source>
        <dbReference type="ARBA" id="ARBA00004651"/>
    </source>
</evidence>
<comment type="caution">
    <text evidence="7">The sequence shown here is derived from an EMBL/GenBank/DDBJ whole genome shotgun (WGS) entry which is preliminary data.</text>
</comment>